<accession>A0AA35CJF2</accession>
<organism evidence="1 2">
    <name type="scientific">Caldinitratiruptor microaerophilus</name>
    <dbReference type="NCBI Taxonomy" id="671077"/>
    <lineage>
        <taxon>Bacteria</taxon>
        <taxon>Bacillati</taxon>
        <taxon>Bacillota</taxon>
        <taxon>Clostridia</taxon>
        <taxon>Eubacteriales</taxon>
        <taxon>Symbiobacteriaceae</taxon>
        <taxon>Caldinitratiruptor</taxon>
    </lineage>
</organism>
<keyword evidence="2" id="KW-1185">Reference proteome</keyword>
<dbReference type="KEGG" id="cmic:caldi_14070"/>
<dbReference type="Proteomes" id="UP001163687">
    <property type="component" value="Chromosome"/>
</dbReference>
<dbReference type="EMBL" id="AP025628">
    <property type="protein sequence ID" value="BDG60317.1"/>
    <property type="molecule type" value="Genomic_DNA"/>
</dbReference>
<name>A0AA35CJF2_9FIRM</name>
<dbReference type="AlphaFoldDB" id="A0AA35CJF2"/>
<gene>
    <name evidence="1" type="ORF">caldi_14070</name>
</gene>
<reference evidence="1" key="1">
    <citation type="submission" date="2022-03" db="EMBL/GenBank/DDBJ databases">
        <title>Complete genome sequence of Caldinitratiruptor microaerophilus.</title>
        <authorList>
            <person name="Mukaiyama R."/>
            <person name="Nishiyama T."/>
            <person name="Ueda K."/>
        </authorList>
    </citation>
    <scope>NUCLEOTIDE SEQUENCE</scope>
    <source>
        <strain evidence="1">JCM 16183</strain>
    </source>
</reference>
<dbReference type="RefSeq" id="WP_264844369.1">
    <property type="nucleotide sequence ID" value="NZ_AP025628.1"/>
</dbReference>
<sequence>MKTRVGMDLILGSILLAVALVLGLSVDRPARAATINVSATLKPKIVLTMPDSAANFGALDPGVAGSDSVAGNVKANVTWTLTYSATDLSDGTNIVSISNMTYQGTNIATPQTFSTLGGTIYSAQPPTPNNGFDFTHTYTLTFPWAAVPSTYTGTVTYTATQ</sequence>
<evidence type="ECO:0000313" key="2">
    <source>
        <dbReference type="Proteomes" id="UP001163687"/>
    </source>
</evidence>
<evidence type="ECO:0000313" key="1">
    <source>
        <dbReference type="EMBL" id="BDG60317.1"/>
    </source>
</evidence>
<proteinExistence type="predicted"/>
<protein>
    <submittedName>
        <fullName evidence="1">Uncharacterized protein</fullName>
    </submittedName>
</protein>